<feature type="domain" description="Type I restriction modification DNA specificity" evidence="4">
    <location>
        <begin position="144"/>
        <end position="289"/>
    </location>
</feature>
<gene>
    <name evidence="5" type="ORF">J2Y00_004829</name>
</gene>
<keyword evidence="2" id="KW-0680">Restriction system</keyword>
<dbReference type="GO" id="GO:0009035">
    <property type="term" value="F:type I site-specific deoxyribonuclease activity"/>
    <property type="evidence" value="ECO:0007669"/>
    <property type="project" value="UniProtKB-EC"/>
</dbReference>
<proteinExistence type="inferred from homology"/>
<dbReference type="PANTHER" id="PTHR30408">
    <property type="entry name" value="TYPE-1 RESTRICTION ENZYME ECOKI SPECIFICITY PROTEIN"/>
    <property type="match status" value="1"/>
</dbReference>
<dbReference type="InterPro" id="IPR000055">
    <property type="entry name" value="Restrct_endonuc_typeI_TRD"/>
</dbReference>
<dbReference type="Proteomes" id="UP001185331">
    <property type="component" value="Unassembled WGS sequence"/>
</dbReference>
<dbReference type="Pfam" id="PF01420">
    <property type="entry name" value="Methylase_S"/>
    <property type="match status" value="2"/>
</dbReference>
<dbReference type="Gene3D" id="3.90.220.20">
    <property type="entry name" value="DNA methylase specificity domains"/>
    <property type="match status" value="2"/>
</dbReference>
<comment type="similarity">
    <text evidence="1">Belongs to the type-I restriction system S methylase family.</text>
</comment>
<reference evidence="5" key="1">
    <citation type="submission" date="2023-07" db="EMBL/GenBank/DDBJ databases">
        <title>Sorghum-associated microbial communities from plants grown in Nebraska, USA.</title>
        <authorList>
            <person name="Schachtman D."/>
        </authorList>
    </citation>
    <scope>NUCLEOTIDE SEQUENCE</scope>
    <source>
        <strain evidence="5">BE330</strain>
    </source>
</reference>
<evidence type="ECO:0000259" key="4">
    <source>
        <dbReference type="Pfam" id="PF01420"/>
    </source>
</evidence>
<dbReference type="InterPro" id="IPR044946">
    <property type="entry name" value="Restrct_endonuc_typeI_TRD_sf"/>
</dbReference>
<sequence length="339" mass="38412">MFYVASDYWPSDTTLWVTDFKGNNPKFVYYFYKTLSVMMLNLDVGSANPTLNRNHLHSREILWTDRQSQDRIAEILSGLDDKIELNRQMNRTLEQMARALFKSWFIDFDPVHAKQRGEKPAGMDAETAALFPDRFVEIDGKEVPEGWEWKTVDQLYTLRGGSTPSTSNPEFWEGGTHAWTSPKDLSGLTTPFLTRTEKRITEAGTKVISSGLLPEGTVLLSSRAPVGYLAIASMPVSINQGYIALESTGALGRYFTLNLLQARLEEIKAMASGTTFPELSKKTFRTFTVLSPRYAVGSVFEFRVEEIYEKILQNVKETENLSMIRDYLLPRLLSGEITV</sequence>
<dbReference type="GO" id="GO:0009307">
    <property type="term" value="P:DNA restriction-modification system"/>
    <property type="evidence" value="ECO:0007669"/>
    <property type="project" value="UniProtKB-KW"/>
</dbReference>
<dbReference type="PANTHER" id="PTHR30408:SF13">
    <property type="entry name" value="TYPE I RESTRICTION ENZYME HINDI SPECIFICITY SUBUNIT"/>
    <property type="match status" value="1"/>
</dbReference>
<evidence type="ECO:0000313" key="5">
    <source>
        <dbReference type="EMBL" id="MDR6221197.1"/>
    </source>
</evidence>
<keyword evidence="3" id="KW-0238">DNA-binding</keyword>
<dbReference type="EC" id="3.1.21.3" evidence="5"/>
<comment type="caution">
    <text evidence="5">The sequence shown here is derived from an EMBL/GenBank/DDBJ whole genome shotgun (WGS) entry which is preliminary data.</text>
</comment>
<evidence type="ECO:0000313" key="6">
    <source>
        <dbReference type="Proteomes" id="UP001185331"/>
    </source>
</evidence>
<evidence type="ECO:0000256" key="3">
    <source>
        <dbReference type="ARBA" id="ARBA00023125"/>
    </source>
</evidence>
<evidence type="ECO:0000256" key="2">
    <source>
        <dbReference type="ARBA" id="ARBA00022747"/>
    </source>
</evidence>
<dbReference type="SUPFAM" id="SSF116734">
    <property type="entry name" value="DNA methylase specificity domain"/>
    <property type="match status" value="2"/>
</dbReference>
<keyword evidence="5" id="KW-0378">Hydrolase</keyword>
<dbReference type="InterPro" id="IPR052021">
    <property type="entry name" value="Type-I_RS_S_subunit"/>
</dbReference>
<organism evidence="5 6">
    <name type="scientific">Deinococcus soli</name>
    <name type="common">ex Cha et al. 2016</name>
    <dbReference type="NCBI Taxonomy" id="1309411"/>
    <lineage>
        <taxon>Bacteria</taxon>
        <taxon>Thermotogati</taxon>
        <taxon>Deinococcota</taxon>
        <taxon>Deinococci</taxon>
        <taxon>Deinococcales</taxon>
        <taxon>Deinococcaceae</taxon>
        <taxon>Deinococcus</taxon>
    </lineage>
</organism>
<dbReference type="EMBL" id="JAVDQK010000025">
    <property type="protein sequence ID" value="MDR6221197.1"/>
    <property type="molecule type" value="Genomic_DNA"/>
</dbReference>
<dbReference type="GO" id="GO:0003677">
    <property type="term" value="F:DNA binding"/>
    <property type="evidence" value="ECO:0007669"/>
    <property type="project" value="UniProtKB-KW"/>
</dbReference>
<evidence type="ECO:0000256" key="1">
    <source>
        <dbReference type="ARBA" id="ARBA00010923"/>
    </source>
</evidence>
<protein>
    <submittedName>
        <fullName evidence="5">Type I restriction enzyme S subunit</fullName>
        <ecNumber evidence="5">3.1.21.3</ecNumber>
    </submittedName>
</protein>
<name>A0AAE4BQ56_9DEIO</name>
<dbReference type="AlphaFoldDB" id="A0AAE4BQ56"/>
<accession>A0AAE4BQ56</accession>
<feature type="domain" description="Type I restriction modification DNA specificity" evidence="4">
    <location>
        <begin position="2"/>
        <end position="95"/>
    </location>
</feature>